<evidence type="ECO:0000313" key="2">
    <source>
        <dbReference type="Proteomes" id="UP001177595"/>
    </source>
</evidence>
<dbReference type="Proteomes" id="UP001177595">
    <property type="component" value="Chromosome"/>
</dbReference>
<dbReference type="EMBL" id="CP123504">
    <property type="protein sequence ID" value="WGM00245.1"/>
    <property type="molecule type" value="Genomic_DNA"/>
</dbReference>
<evidence type="ECO:0000313" key="1">
    <source>
        <dbReference type="EMBL" id="WGM00245.1"/>
    </source>
</evidence>
<sequence>MTSSGYLNILTTKAAKLIGGELNRVRSTGVTAGQPFGCPIQPTIEFLARLTTLKNTLAACDMSRLLQAGCETRHLILQMQINYSA</sequence>
<protein>
    <submittedName>
        <fullName evidence="1">Uncharacterized protein</fullName>
    </submittedName>
</protein>
<organism evidence="1 2">
    <name type="scientific">Arsenophonus nasoniae</name>
    <name type="common">son-killer infecting Nasonia vitripennis</name>
    <dbReference type="NCBI Taxonomy" id="638"/>
    <lineage>
        <taxon>Bacteria</taxon>
        <taxon>Pseudomonadati</taxon>
        <taxon>Pseudomonadota</taxon>
        <taxon>Gammaproteobacteria</taxon>
        <taxon>Enterobacterales</taxon>
        <taxon>Morganellaceae</taxon>
        <taxon>Arsenophonus</taxon>
    </lineage>
</organism>
<name>A0AA95K4M9_9GAMM</name>
<gene>
    <name evidence="1" type="ORF">QE210_10115</name>
</gene>
<dbReference type="AlphaFoldDB" id="A0AA95K4M9"/>
<proteinExistence type="predicted"/>
<accession>A0AA95K4M9</accession>
<dbReference type="RefSeq" id="WP_280623828.1">
    <property type="nucleotide sequence ID" value="NZ_CP123504.1"/>
</dbReference>
<reference evidence="1" key="1">
    <citation type="submission" date="2023-04" db="EMBL/GenBank/DDBJ databases">
        <title>Genome dynamics across the evolutionary transition to endosymbiosis.</title>
        <authorList>
            <person name="Siozios S."/>
            <person name="Nadal-Jimenez P."/>
            <person name="Azagi T."/>
            <person name="Sprong H."/>
            <person name="Frost C.L."/>
            <person name="Parratt S.R."/>
            <person name="Taylor G."/>
            <person name="Brettell L."/>
            <person name="Lew K.C."/>
            <person name="Croft L."/>
            <person name="King K.C."/>
            <person name="Brockhurst M.A."/>
            <person name="Hypsa V."/>
            <person name="Novakova E."/>
            <person name="Darby A.C."/>
            <person name="Hurst G.D.D."/>
        </authorList>
    </citation>
    <scope>NUCLEOTIDE SEQUENCE</scope>
    <source>
        <strain evidence="1">APv</strain>
    </source>
</reference>